<name>A0AAN8VPP3_9MAGN</name>
<evidence type="ECO:0000313" key="6">
    <source>
        <dbReference type="Proteomes" id="UP001370490"/>
    </source>
</evidence>
<proteinExistence type="predicted"/>
<dbReference type="GO" id="GO:0008168">
    <property type="term" value="F:methyltransferase activity"/>
    <property type="evidence" value="ECO:0007669"/>
    <property type="project" value="UniProtKB-KW"/>
</dbReference>
<gene>
    <name evidence="5" type="ORF">RJ641_003381</name>
</gene>
<evidence type="ECO:0000256" key="4">
    <source>
        <dbReference type="ARBA" id="ARBA00022842"/>
    </source>
</evidence>
<reference evidence="5 6" key="1">
    <citation type="submission" date="2023-12" db="EMBL/GenBank/DDBJ databases">
        <title>A high-quality genome assembly for Dillenia turbinata (Dilleniales).</title>
        <authorList>
            <person name="Chanderbali A."/>
        </authorList>
    </citation>
    <scope>NUCLEOTIDE SEQUENCE [LARGE SCALE GENOMIC DNA]</scope>
    <source>
        <strain evidence="5">LSX21</strain>
        <tissue evidence="5">Leaf</tissue>
    </source>
</reference>
<dbReference type="PANTHER" id="PTHR31009">
    <property type="entry name" value="S-ADENOSYL-L-METHIONINE:CARBOXYL METHYLTRANSFERASE FAMILY PROTEIN"/>
    <property type="match status" value="1"/>
</dbReference>
<dbReference type="Pfam" id="PF03492">
    <property type="entry name" value="Methyltransf_7"/>
    <property type="match status" value="1"/>
</dbReference>
<comment type="caution">
    <text evidence="5">The sequence shown here is derived from an EMBL/GenBank/DDBJ whole genome shotgun (WGS) entry which is preliminary data.</text>
</comment>
<evidence type="ECO:0000256" key="3">
    <source>
        <dbReference type="ARBA" id="ARBA00022723"/>
    </source>
</evidence>
<dbReference type="InterPro" id="IPR005299">
    <property type="entry name" value="MeTrfase_7"/>
</dbReference>
<dbReference type="GO" id="GO:0032259">
    <property type="term" value="P:methylation"/>
    <property type="evidence" value="ECO:0007669"/>
    <property type="project" value="UniProtKB-KW"/>
</dbReference>
<evidence type="ECO:0000313" key="5">
    <source>
        <dbReference type="EMBL" id="KAK6931588.1"/>
    </source>
</evidence>
<accession>A0AAN8VPP3</accession>
<dbReference type="InterPro" id="IPR029063">
    <property type="entry name" value="SAM-dependent_MTases_sf"/>
</dbReference>
<evidence type="ECO:0000256" key="1">
    <source>
        <dbReference type="ARBA" id="ARBA00022603"/>
    </source>
</evidence>
<protein>
    <submittedName>
        <fullName evidence="5">SAM dependent carboxyl methyltransferase</fullName>
    </submittedName>
</protein>
<dbReference type="AlphaFoldDB" id="A0AAN8VPP3"/>
<dbReference type="GO" id="GO:0046872">
    <property type="term" value="F:metal ion binding"/>
    <property type="evidence" value="ECO:0007669"/>
    <property type="project" value="UniProtKB-KW"/>
</dbReference>
<dbReference type="EMBL" id="JBAMMX010000011">
    <property type="protein sequence ID" value="KAK6931588.1"/>
    <property type="molecule type" value="Genomic_DNA"/>
</dbReference>
<keyword evidence="3" id="KW-0479">Metal-binding</keyword>
<dbReference type="SUPFAM" id="SSF53335">
    <property type="entry name" value="S-adenosyl-L-methionine-dependent methyltransferases"/>
    <property type="match status" value="1"/>
</dbReference>
<dbReference type="Gene3D" id="3.40.50.150">
    <property type="entry name" value="Vaccinia Virus protein VP39"/>
    <property type="match status" value="1"/>
</dbReference>
<sequence>MEDFMATNGGDGPYSYKKNSKYQKEALDRAKFLLQTSIQEKLDIAEGPNTDTKQRVFRIADLGCSVGPNTFICVQTIIESVVLKYKFSGLEFNLPEFQVFFNDVTINDFNTLFKGLPLDRNYMVAAVPGSFHGQLFPKGSINLMHTSTSLQWLGKVPKEVTEKDSTAWNKGRISYSDSSYEVVKAFANQFQRDMVTFFRMRSLELAKGGLMVIVMPCREDGSLPSDSITIRVVECLAYALADMAKEGLIEEALVDSFNVPAYIPAVSELTEVVMENGNFTIEVLEKTFTPPLLNTSEQIQVCCQHMRAVMEGLVSKHFGSLIIDELFFGRYPKKLEEFSKTPYYASVKKVETLFLLVKRK</sequence>
<organism evidence="5 6">
    <name type="scientific">Dillenia turbinata</name>
    <dbReference type="NCBI Taxonomy" id="194707"/>
    <lineage>
        <taxon>Eukaryota</taxon>
        <taxon>Viridiplantae</taxon>
        <taxon>Streptophyta</taxon>
        <taxon>Embryophyta</taxon>
        <taxon>Tracheophyta</taxon>
        <taxon>Spermatophyta</taxon>
        <taxon>Magnoliopsida</taxon>
        <taxon>eudicotyledons</taxon>
        <taxon>Gunneridae</taxon>
        <taxon>Pentapetalae</taxon>
        <taxon>Dilleniales</taxon>
        <taxon>Dilleniaceae</taxon>
        <taxon>Dillenia</taxon>
    </lineage>
</organism>
<dbReference type="Proteomes" id="UP001370490">
    <property type="component" value="Unassembled WGS sequence"/>
</dbReference>
<keyword evidence="1 5" id="KW-0489">Methyltransferase</keyword>
<keyword evidence="4" id="KW-0460">Magnesium</keyword>
<dbReference type="InterPro" id="IPR042086">
    <property type="entry name" value="MeTrfase_capping"/>
</dbReference>
<keyword evidence="6" id="KW-1185">Reference proteome</keyword>
<keyword evidence="2" id="KW-0808">Transferase</keyword>
<dbReference type="Gene3D" id="1.10.1200.270">
    <property type="entry name" value="Methyltransferase, alpha-helical capping domain"/>
    <property type="match status" value="1"/>
</dbReference>
<evidence type="ECO:0000256" key="2">
    <source>
        <dbReference type="ARBA" id="ARBA00022679"/>
    </source>
</evidence>